<dbReference type="Gene3D" id="3.40.720.10">
    <property type="entry name" value="Alkaline Phosphatase, subunit A"/>
    <property type="match status" value="1"/>
</dbReference>
<evidence type="ECO:0000313" key="3">
    <source>
        <dbReference type="EMBL" id="MFC0681514.1"/>
    </source>
</evidence>
<name>A0ABV6RX09_9GAMM</name>
<dbReference type="InterPro" id="IPR050738">
    <property type="entry name" value="Sulfatase"/>
</dbReference>
<gene>
    <name evidence="3" type="ORF">ACFFGH_27110</name>
</gene>
<keyword evidence="4" id="KW-1185">Reference proteome</keyword>
<comment type="similarity">
    <text evidence="1">Belongs to the sulfatase family.</text>
</comment>
<protein>
    <submittedName>
        <fullName evidence="3">Sulfatase-like hydrolase/transferase</fullName>
    </submittedName>
</protein>
<dbReference type="Pfam" id="PF00884">
    <property type="entry name" value="Sulfatase"/>
    <property type="match status" value="1"/>
</dbReference>
<evidence type="ECO:0000256" key="1">
    <source>
        <dbReference type="ARBA" id="ARBA00008779"/>
    </source>
</evidence>
<dbReference type="Proteomes" id="UP001589896">
    <property type="component" value="Unassembled WGS sequence"/>
</dbReference>
<organism evidence="3 4">
    <name type="scientific">Lysobacter korlensis</name>
    <dbReference type="NCBI Taxonomy" id="553636"/>
    <lineage>
        <taxon>Bacteria</taxon>
        <taxon>Pseudomonadati</taxon>
        <taxon>Pseudomonadota</taxon>
        <taxon>Gammaproteobacteria</taxon>
        <taxon>Lysobacterales</taxon>
        <taxon>Lysobacteraceae</taxon>
        <taxon>Lysobacter</taxon>
    </lineage>
</organism>
<evidence type="ECO:0000313" key="4">
    <source>
        <dbReference type="Proteomes" id="UP001589896"/>
    </source>
</evidence>
<dbReference type="SUPFAM" id="SSF53649">
    <property type="entry name" value="Alkaline phosphatase-like"/>
    <property type="match status" value="1"/>
</dbReference>
<accession>A0ABV6RX09</accession>
<evidence type="ECO:0000259" key="2">
    <source>
        <dbReference type="Pfam" id="PF00884"/>
    </source>
</evidence>
<dbReference type="PANTHER" id="PTHR42693:SF33">
    <property type="entry name" value="ARYLSULFATASE"/>
    <property type="match status" value="1"/>
</dbReference>
<reference evidence="3 4" key="1">
    <citation type="submission" date="2024-09" db="EMBL/GenBank/DDBJ databases">
        <authorList>
            <person name="Sun Q."/>
            <person name="Mori K."/>
        </authorList>
    </citation>
    <scope>NUCLEOTIDE SEQUENCE [LARGE SCALE GENOMIC DNA]</scope>
    <source>
        <strain evidence="3 4">KCTC 23076</strain>
    </source>
</reference>
<feature type="domain" description="Sulfatase N-terminal" evidence="2">
    <location>
        <begin position="4"/>
        <end position="331"/>
    </location>
</feature>
<dbReference type="CDD" id="cd16148">
    <property type="entry name" value="sulfatase_like"/>
    <property type="match status" value="1"/>
</dbReference>
<proteinExistence type="inferred from homology"/>
<dbReference type="PANTHER" id="PTHR42693">
    <property type="entry name" value="ARYLSULFATASE FAMILY MEMBER"/>
    <property type="match status" value="1"/>
</dbReference>
<sequence length="586" mass="66315">MKAIVVLFDSLNRRFLPAYGGDQVELPAFERLAERSVTFDTCYGGSMPCMPARRELHTGRSNFLHRSWGPLEPFDDSVPELLRDAGVYTHLVTDHQHYWEDGGATYHNRFSTYEFLRGQEGDRWKGHVADPDIPESVTWLRRGAWRQDWVNRAYMATIEDHSQTKTVDAGLEFVATNAAADSWMLQIECFDPHEPFFSYEEHKRPSAAEYTGPHFDWPDYRRVVEDEATVEHAREEYFSLLRFCDQSLARVLDAMDEHDLWEDTMLIVCTDHGLLLGERGWWGKNVQPWYDENIHTPLFVWDPRSGAAGERRDALVQTLDLGPTLLEFFGVPLTSDMEGRPLSTLLSDGSPIRETGLFGSFGGHVCITDGRYVYMRSSATAENAPLYEHTLMPTHLHSRFTPVELADAELVPPFPFTKNAPLLRTRGFGVGSPYNFGTLLYDIESDPAQLEPLRDPDLELRMAGLLVEAMRQNSAPPSQFERLGLPVEGPVGKEHLLVERQWEQVQRGLGGVVPADEFEAVHPGVHTPIVELMAEEATREALVAVIPAAARMLNWFGSLTPWQLSVMNPAIGASSLNELQQRLRQP</sequence>
<dbReference type="InterPro" id="IPR017850">
    <property type="entry name" value="Alkaline_phosphatase_core_sf"/>
</dbReference>
<dbReference type="RefSeq" id="WP_386674271.1">
    <property type="nucleotide sequence ID" value="NZ_JBHLTG010000008.1"/>
</dbReference>
<dbReference type="EMBL" id="JBHLTG010000008">
    <property type="protein sequence ID" value="MFC0681514.1"/>
    <property type="molecule type" value="Genomic_DNA"/>
</dbReference>
<comment type="caution">
    <text evidence="3">The sequence shown here is derived from an EMBL/GenBank/DDBJ whole genome shotgun (WGS) entry which is preliminary data.</text>
</comment>
<dbReference type="InterPro" id="IPR000917">
    <property type="entry name" value="Sulfatase_N"/>
</dbReference>